<dbReference type="PROSITE" id="PS50294">
    <property type="entry name" value="WD_REPEATS_REGION"/>
    <property type="match status" value="1"/>
</dbReference>
<dbReference type="GO" id="GO:0005634">
    <property type="term" value="C:nucleus"/>
    <property type="evidence" value="ECO:0007669"/>
    <property type="project" value="UniProtKB-SubCell"/>
</dbReference>
<feature type="region of interest" description="Disordered" evidence="11">
    <location>
        <begin position="397"/>
        <end position="516"/>
    </location>
</feature>
<evidence type="ECO:0000259" key="12">
    <source>
        <dbReference type="Pfam" id="PF07569"/>
    </source>
</evidence>
<keyword evidence="5 10" id="KW-0156">Chromatin regulator</keyword>
<gene>
    <name evidence="14" type="ORF">GUITHDRAFT_136078</name>
</gene>
<comment type="function">
    <text evidence="10">Required for replication-independent chromatin assembly and for the periodic repression of histone gene transcription during the cell cycle.</text>
</comment>
<keyword evidence="16" id="KW-1185">Reference proteome</keyword>
<dbReference type="EMBL" id="JH992982">
    <property type="protein sequence ID" value="EKX49410.1"/>
    <property type="molecule type" value="Genomic_DNA"/>
</dbReference>
<dbReference type="GO" id="GO:0000785">
    <property type="term" value="C:chromatin"/>
    <property type="evidence" value="ECO:0007669"/>
    <property type="project" value="TreeGrafter"/>
</dbReference>
<dbReference type="RefSeq" id="XP_005836390.1">
    <property type="nucleotide sequence ID" value="XM_005836333.1"/>
</dbReference>
<dbReference type="KEGG" id="gtt:GUITHDRAFT_136078"/>
<comment type="similarity">
    <text evidence="2 10">Belongs to the WD repeat HIR1 family.</text>
</comment>
<feature type="domain" description="Protein HIRA-like C-terminal" evidence="12">
    <location>
        <begin position="629"/>
        <end position="828"/>
    </location>
</feature>
<dbReference type="HOGENOM" id="CLU_004372_0_0_1"/>
<feature type="compositionally biased region" description="Low complexity" evidence="11">
    <location>
        <begin position="415"/>
        <end position="428"/>
    </location>
</feature>
<evidence type="ECO:0000313" key="14">
    <source>
        <dbReference type="EMBL" id="EKX49410.1"/>
    </source>
</evidence>
<dbReference type="Gene3D" id="2.130.10.10">
    <property type="entry name" value="YVTN repeat-like/Quinoprotein amine dehydrogenase"/>
    <property type="match status" value="2"/>
</dbReference>
<feature type="compositionally biased region" description="Polar residues" evidence="11">
    <location>
        <begin position="397"/>
        <end position="414"/>
    </location>
</feature>
<proteinExistence type="inferred from homology"/>
<evidence type="ECO:0000256" key="10">
    <source>
        <dbReference type="RuleBase" id="RU364014"/>
    </source>
</evidence>
<keyword evidence="7 10" id="KW-0804">Transcription</keyword>
<dbReference type="eggNOG" id="KOG0973">
    <property type="taxonomic scope" value="Eukaryota"/>
</dbReference>
<keyword evidence="8 10" id="KW-0539">Nucleus</keyword>
<feature type="domain" description="CAF1B/HIR1 beta-propeller" evidence="13">
    <location>
        <begin position="2"/>
        <end position="128"/>
    </location>
</feature>
<dbReference type="GO" id="GO:0006351">
    <property type="term" value="P:DNA-templated transcription"/>
    <property type="evidence" value="ECO:0007669"/>
    <property type="project" value="InterPro"/>
</dbReference>
<keyword evidence="3 9" id="KW-0853">WD repeat</keyword>
<evidence type="ECO:0000256" key="4">
    <source>
        <dbReference type="ARBA" id="ARBA00022737"/>
    </source>
</evidence>
<dbReference type="Pfam" id="PF24105">
    <property type="entry name" value="Beta-prop_CAF1B_HIR1"/>
    <property type="match status" value="1"/>
</dbReference>
<evidence type="ECO:0000256" key="1">
    <source>
        <dbReference type="ARBA" id="ARBA00004123"/>
    </source>
</evidence>
<keyword evidence="10" id="KW-0678">Repressor</keyword>
<reference evidence="15" key="3">
    <citation type="submission" date="2016-03" db="UniProtKB">
        <authorList>
            <consortium name="EnsemblProtists"/>
        </authorList>
    </citation>
    <scope>IDENTIFICATION</scope>
</reference>
<keyword evidence="4 10" id="KW-0677">Repeat</keyword>
<keyword evidence="6 10" id="KW-0805">Transcription regulation</keyword>
<evidence type="ECO:0000313" key="16">
    <source>
        <dbReference type="Proteomes" id="UP000011087"/>
    </source>
</evidence>
<dbReference type="InterPro" id="IPR011494">
    <property type="entry name" value="HIRA-like_C"/>
</dbReference>
<dbReference type="GO" id="GO:0006355">
    <property type="term" value="P:regulation of DNA-templated transcription"/>
    <property type="evidence" value="ECO:0007669"/>
    <property type="project" value="InterPro"/>
</dbReference>
<dbReference type="GO" id="GO:0000417">
    <property type="term" value="C:HIR complex"/>
    <property type="evidence" value="ECO:0007669"/>
    <property type="project" value="TreeGrafter"/>
</dbReference>
<dbReference type="InterPro" id="IPR015943">
    <property type="entry name" value="WD40/YVTN_repeat-like_dom_sf"/>
</dbReference>
<accession>L1JMI6</accession>
<dbReference type="AlphaFoldDB" id="L1JMI6"/>
<dbReference type="Proteomes" id="UP000011087">
    <property type="component" value="Unassembled WGS sequence"/>
</dbReference>
<dbReference type="PaxDb" id="55529-EKX49410"/>
<sequence length="884" mass="97174">MLSSCNHHTEAVNCVRWSPCGRFLASCAGDKTVLVLHLGYTYANPIKTLGNKNLSYEEWIVRHSFRGHELDVLHVAWCPNGTRLASCGLDNYVFVWDLHGNVPVAKLRENGMVKGVSWDPIGKYLAAQVIGGEEKSTVVWRVRDWQKEVKNTAGYIEAPDEPMFLRLSWSPDGQNLATVNAFISNKYTCALLKRDGGKDDDARWERDATMQGWSAPVTVASFHPQLLKRNNKIDAVCAMGSQKSEFTIWSANGQGKPLTIIKELFDQEIYDISWGGENSYILTACSHDGTVAVIFFSAKEIGSLVLADEKQKILRKYYGDQTANSGELDLPEDLAQLNFEKSRQTEAKTVNTVSVSEMKETVVRSKQEETRTSGGKRRICPKVVQPSIVEISPVQNSLPASQPMQNGSTSSSLPVSAGTTVASSSTNSHTTVQPQKASSSQENGLPAISENSTASQKQSTNSLSLTSPNPTTESSNPSNTEAIQNENSSTTSVSTSDSKKRKAASGAKGDGTRDKRQALAGQLPSADNVINLPVQVLKPLKHKETITLQICSGSDSQIASNGLGSSSQGSLYLNCSRADDWSVVNCVKEDGAEVWRDYFKEHVTAVSANRRFSAVTCKESCLYVYSTKGRRMMPAIALSAQATCLQAGKGMEPFLGVLTCDGNIRVWDVVSQTETCSANIHAVLHEGVEVDNFWITGDGQPIVGMSDGQCYAYHKGMKCMVRIAESQFRSSEYFSHHRLSGEARGDEGHLRKALELASRGVKPQHLPAMIVMDPLQTSQITLAHVETLLAASMTLNSSSEFKYWLDLYVKYLIDKDLESRLRELCEMLLYQSFCLKDEPTGSTGTILGYKRQELVQDVLMLMRNKRSLQRCVEEVSLLLEVGTV</sequence>
<evidence type="ECO:0000313" key="15">
    <source>
        <dbReference type="EnsemblProtists" id="EKX49410"/>
    </source>
</evidence>
<dbReference type="PROSITE" id="PS00678">
    <property type="entry name" value="WD_REPEATS_1"/>
    <property type="match status" value="1"/>
</dbReference>
<evidence type="ECO:0000256" key="2">
    <source>
        <dbReference type="ARBA" id="ARBA00007306"/>
    </source>
</evidence>
<feature type="compositionally biased region" description="Basic and acidic residues" evidence="11">
    <location>
        <begin position="361"/>
        <end position="371"/>
    </location>
</feature>
<feature type="compositionally biased region" description="Low complexity" evidence="11">
    <location>
        <begin position="459"/>
        <end position="481"/>
    </location>
</feature>
<protein>
    <recommendedName>
        <fullName evidence="10">Protein HIRA</fullName>
    </recommendedName>
</protein>
<dbReference type="GO" id="GO:0006338">
    <property type="term" value="P:chromatin remodeling"/>
    <property type="evidence" value="ECO:0007669"/>
    <property type="project" value="InterPro"/>
</dbReference>
<dbReference type="InterPro" id="IPR019775">
    <property type="entry name" value="WD40_repeat_CS"/>
</dbReference>
<organism evidence="14">
    <name type="scientific">Guillardia theta (strain CCMP2712)</name>
    <name type="common">Cryptophyte</name>
    <dbReference type="NCBI Taxonomy" id="905079"/>
    <lineage>
        <taxon>Eukaryota</taxon>
        <taxon>Cryptophyceae</taxon>
        <taxon>Pyrenomonadales</taxon>
        <taxon>Geminigeraceae</taxon>
        <taxon>Guillardia</taxon>
    </lineage>
</organism>
<dbReference type="Pfam" id="PF07569">
    <property type="entry name" value="Hira"/>
    <property type="match status" value="1"/>
</dbReference>
<dbReference type="InterPro" id="IPR031120">
    <property type="entry name" value="HIR1-like"/>
</dbReference>
<evidence type="ECO:0000256" key="3">
    <source>
        <dbReference type="ARBA" id="ARBA00022574"/>
    </source>
</evidence>
<evidence type="ECO:0000256" key="11">
    <source>
        <dbReference type="SAM" id="MobiDB-lite"/>
    </source>
</evidence>
<dbReference type="SMART" id="SM00320">
    <property type="entry name" value="WD40"/>
    <property type="match status" value="6"/>
</dbReference>
<dbReference type="InterPro" id="IPR055410">
    <property type="entry name" value="Beta-prop_CAF1B_HIR1"/>
</dbReference>
<evidence type="ECO:0000256" key="9">
    <source>
        <dbReference type="PROSITE-ProRule" id="PRU00221"/>
    </source>
</evidence>
<evidence type="ECO:0000259" key="13">
    <source>
        <dbReference type="Pfam" id="PF24105"/>
    </source>
</evidence>
<dbReference type="InterPro" id="IPR036322">
    <property type="entry name" value="WD40_repeat_dom_sf"/>
</dbReference>
<dbReference type="GeneID" id="17305989"/>
<dbReference type="GO" id="GO:0031491">
    <property type="term" value="F:nucleosome binding"/>
    <property type="evidence" value="ECO:0007669"/>
    <property type="project" value="TreeGrafter"/>
</dbReference>
<comment type="subcellular location">
    <subcellularLocation>
        <location evidence="1 10">Nucleus</location>
    </subcellularLocation>
</comment>
<reference evidence="14 16" key="1">
    <citation type="journal article" date="2012" name="Nature">
        <title>Algal genomes reveal evolutionary mosaicism and the fate of nucleomorphs.</title>
        <authorList>
            <consortium name="DOE Joint Genome Institute"/>
            <person name="Curtis B.A."/>
            <person name="Tanifuji G."/>
            <person name="Burki F."/>
            <person name="Gruber A."/>
            <person name="Irimia M."/>
            <person name="Maruyama S."/>
            <person name="Arias M.C."/>
            <person name="Ball S.G."/>
            <person name="Gile G.H."/>
            <person name="Hirakawa Y."/>
            <person name="Hopkins J.F."/>
            <person name="Kuo A."/>
            <person name="Rensing S.A."/>
            <person name="Schmutz J."/>
            <person name="Symeonidi A."/>
            <person name="Elias M."/>
            <person name="Eveleigh R.J."/>
            <person name="Herman E.K."/>
            <person name="Klute M.J."/>
            <person name="Nakayama T."/>
            <person name="Obornik M."/>
            <person name="Reyes-Prieto A."/>
            <person name="Armbrust E.V."/>
            <person name="Aves S.J."/>
            <person name="Beiko R.G."/>
            <person name="Coutinho P."/>
            <person name="Dacks J.B."/>
            <person name="Durnford D.G."/>
            <person name="Fast N.M."/>
            <person name="Green B.R."/>
            <person name="Grisdale C.J."/>
            <person name="Hempel F."/>
            <person name="Henrissat B."/>
            <person name="Hoppner M.P."/>
            <person name="Ishida K."/>
            <person name="Kim E."/>
            <person name="Koreny L."/>
            <person name="Kroth P.G."/>
            <person name="Liu Y."/>
            <person name="Malik S.B."/>
            <person name="Maier U.G."/>
            <person name="McRose D."/>
            <person name="Mock T."/>
            <person name="Neilson J.A."/>
            <person name="Onodera N.T."/>
            <person name="Poole A.M."/>
            <person name="Pritham E.J."/>
            <person name="Richards T.A."/>
            <person name="Rocap G."/>
            <person name="Roy S.W."/>
            <person name="Sarai C."/>
            <person name="Schaack S."/>
            <person name="Shirato S."/>
            <person name="Slamovits C.H."/>
            <person name="Spencer D.F."/>
            <person name="Suzuki S."/>
            <person name="Worden A.Z."/>
            <person name="Zauner S."/>
            <person name="Barry K."/>
            <person name="Bell C."/>
            <person name="Bharti A.K."/>
            <person name="Crow J.A."/>
            <person name="Grimwood J."/>
            <person name="Kramer R."/>
            <person name="Lindquist E."/>
            <person name="Lucas S."/>
            <person name="Salamov A."/>
            <person name="McFadden G.I."/>
            <person name="Lane C.E."/>
            <person name="Keeling P.J."/>
            <person name="Gray M.W."/>
            <person name="Grigoriev I.V."/>
            <person name="Archibald J.M."/>
        </authorList>
    </citation>
    <scope>NUCLEOTIDE SEQUENCE</scope>
    <source>
        <strain evidence="14 16">CCMP2712</strain>
    </source>
</reference>
<feature type="repeat" description="WD" evidence="9">
    <location>
        <begin position="65"/>
        <end position="98"/>
    </location>
</feature>
<dbReference type="STRING" id="905079.L1JMI6"/>
<feature type="compositionally biased region" description="Polar residues" evidence="11">
    <location>
        <begin position="429"/>
        <end position="458"/>
    </location>
</feature>
<feature type="region of interest" description="Disordered" evidence="11">
    <location>
        <begin position="361"/>
        <end position="381"/>
    </location>
</feature>
<evidence type="ECO:0000256" key="5">
    <source>
        <dbReference type="ARBA" id="ARBA00022853"/>
    </source>
</evidence>
<name>L1JMI6_GUITC</name>
<dbReference type="SUPFAM" id="SSF50978">
    <property type="entry name" value="WD40 repeat-like"/>
    <property type="match status" value="1"/>
</dbReference>
<evidence type="ECO:0000256" key="7">
    <source>
        <dbReference type="ARBA" id="ARBA00023163"/>
    </source>
</evidence>
<dbReference type="PANTHER" id="PTHR13831">
    <property type="entry name" value="MEMBER OF THE HIR1 FAMILY OF WD-REPEAT PROTEINS"/>
    <property type="match status" value="1"/>
</dbReference>
<evidence type="ECO:0000256" key="6">
    <source>
        <dbReference type="ARBA" id="ARBA00023015"/>
    </source>
</evidence>
<evidence type="ECO:0000256" key="8">
    <source>
        <dbReference type="ARBA" id="ARBA00023242"/>
    </source>
</evidence>
<dbReference type="InterPro" id="IPR001680">
    <property type="entry name" value="WD40_rpt"/>
</dbReference>
<dbReference type="PANTHER" id="PTHR13831:SF0">
    <property type="entry name" value="PROTEIN HIRA"/>
    <property type="match status" value="1"/>
</dbReference>
<reference evidence="16" key="2">
    <citation type="submission" date="2012-11" db="EMBL/GenBank/DDBJ databases">
        <authorList>
            <person name="Kuo A."/>
            <person name="Curtis B.A."/>
            <person name="Tanifuji G."/>
            <person name="Burki F."/>
            <person name="Gruber A."/>
            <person name="Irimia M."/>
            <person name="Maruyama S."/>
            <person name="Arias M.C."/>
            <person name="Ball S.G."/>
            <person name="Gile G.H."/>
            <person name="Hirakawa Y."/>
            <person name="Hopkins J.F."/>
            <person name="Rensing S.A."/>
            <person name="Schmutz J."/>
            <person name="Symeonidi A."/>
            <person name="Elias M."/>
            <person name="Eveleigh R.J."/>
            <person name="Herman E.K."/>
            <person name="Klute M.J."/>
            <person name="Nakayama T."/>
            <person name="Obornik M."/>
            <person name="Reyes-Prieto A."/>
            <person name="Armbrust E.V."/>
            <person name="Aves S.J."/>
            <person name="Beiko R.G."/>
            <person name="Coutinho P."/>
            <person name="Dacks J.B."/>
            <person name="Durnford D.G."/>
            <person name="Fast N.M."/>
            <person name="Green B.R."/>
            <person name="Grisdale C."/>
            <person name="Hempe F."/>
            <person name="Henrissat B."/>
            <person name="Hoppner M.P."/>
            <person name="Ishida K.-I."/>
            <person name="Kim E."/>
            <person name="Koreny L."/>
            <person name="Kroth P.G."/>
            <person name="Liu Y."/>
            <person name="Malik S.-B."/>
            <person name="Maier U.G."/>
            <person name="McRose D."/>
            <person name="Mock T."/>
            <person name="Neilson J.A."/>
            <person name="Onodera N.T."/>
            <person name="Poole A.M."/>
            <person name="Pritham E.J."/>
            <person name="Richards T.A."/>
            <person name="Rocap G."/>
            <person name="Roy S.W."/>
            <person name="Sarai C."/>
            <person name="Schaack S."/>
            <person name="Shirato S."/>
            <person name="Slamovits C.H."/>
            <person name="Spencer D.F."/>
            <person name="Suzuki S."/>
            <person name="Worden A.Z."/>
            <person name="Zauner S."/>
            <person name="Barry K."/>
            <person name="Bell C."/>
            <person name="Bharti A.K."/>
            <person name="Crow J.A."/>
            <person name="Grimwood J."/>
            <person name="Kramer R."/>
            <person name="Lindquist E."/>
            <person name="Lucas S."/>
            <person name="Salamov A."/>
            <person name="McFadden G.I."/>
            <person name="Lane C.E."/>
            <person name="Keeling P.J."/>
            <person name="Gray M.W."/>
            <person name="Grigoriev I.V."/>
            <person name="Archibald J.M."/>
        </authorList>
    </citation>
    <scope>NUCLEOTIDE SEQUENCE</scope>
    <source>
        <strain evidence="16">CCMP2712</strain>
    </source>
</reference>
<dbReference type="OrthoDB" id="1741719at2759"/>
<dbReference type="OMA" id="RGSWDGD"/>
<dbReference type="PROSITE" id="PS50082">
    <property type="entry name" value="WD_REPEATS_2"/>
    <property type="match status" value="1"/>
</dbReference>
<dbReference type="EnsemblProtists" id="EKX49410">
    <property type="protein sequence ID" value="EKX49410"/>
    <property type="gene ID" value="GUITHDRAFT_136078"/>
</dbReference>